<dbReference type="EMBL" id="FMTM01000004">
    <property type="protein sequence ID" value="SCW62306.1"/>
    <property type="molecule type" value="Genomic_DNA"/>
</dbReference>
<gene>
    <name evidence="1" type="ORF">SAMN02927900_03233</name>
</gene>
<dbReference type="SUPFAM" id="SSF88723">
    <property type="entry name" value="PIN domain-like"/>
    <property type="match status" value="1"/>
</dbReference>
<dbReference type="Proteomes" id="UP000199542">
    <property type="component" value="Unassembled WGS sequence"/>
</dbReference>
<proteinExistence type="predicted"/>
<reference evidence="1 2" key="1">
    <citation type="submission" date="2016-10" db="EMBL/GenBank/DDBJ databases">
        <authorList>
            <person name="de Groot N.N."/>
        </authorList>
    </citation>
    <scope>NUCLEOTIDE SEQUENCE [LARGE SCALE GENOMIC DNA]</scope>
    <source>
        <strain evidence="1 2">CGMCC 1.3401</strain>
    </source>
</reference>
<sequence>MSDFDFDAALRWARFDPRKTLARRDDDKLPFLSDMAEAGQELLLDTCVYIDGLQGRAPDIVANLLDIRHSNHSTIAVQELMHTVGVLDPEHPGTKAAVRQIRTMIREMPAHRIFVPDADTLGRAALLSGILCRLQGYQRDARLRALHDCVLFLQAQKLGLTVLTANVSDFDYLLQLMPTGRSLFYRSSD</sequence>
<evidence type="ECO:0000313" key="2">
    <source>
        <dbReference type="Proteomes" id="UP000199542"/>
    </source>
</evidence>
<evidence type="ECO:0000313" key="1">
    <source>
        <dbReference type="EMBL" id="SCW62306.1"/>
    </source>
</evidence>
<name>A0A1G4RZX9_9HYPH</name>
<dbReference type="RefSeq" id="WP_092585815.1">
    <property type="nucleotide sequence ID" value="NZ_FMTM01000004.1"/>
</dbReference>
<organism evidence="1 2">
    <name type="scientific">Rhizobium mongolense subsp. loessense</name>
    <dbReference type="NCBI Taxonomy" id="158890"/>
    <lineage>
        <taxon>Bacteria</taxon>
        <taxon>Pseudomonadati</taxon>
        <taxon>Pseudomonadota</taxon>
        <taxon>Alphaproteobacteria</taxon>
        <taxon>Hyphomicrobiales</taxon>
        <taxon>Rhizobiaceae</taxon>
        <taxon>Rhizobium/Agrobacterium group</taxon>
        <taxon>Rhizobium</taxon>
    </lineage>
</organism>
<accession>A0A1G4RZX9</accession>
<protein>
    <submittedName>
        <fullName evidence="1">Uncharacterized protein</fullName>
    </submittedName>
</protein>
<dbReference type="InterPro" id="IPR029060">
    <property type="entry name" value="PIN-like_dom_sf"/>
</dbReference>
<dbReference type="AlphaFoldDB" id="A0A1G4RZX9"/>
<dbReference type="Gene3D" id="3.40.50.1010">
    <property type="entry name" value="5'-nuclease"/>
    <property type="match status" value="1"/>
</dbReference>